<evidence type="ECO:0000313" key="4">
    <source>
        <dbReference type="Proteomes" id="UP001597308"/>
    </source>
</evidence>
<keyword evidence="1" id="KW-1133">Transmembrane helix</keyword>
<dbReference type="PIRSF" id="PIRSF036389">
    <property type="entry name" value="IOR_B"/>
    <property type="match status" value="1"/>
</dbReference>
<dbReference type="RefSeq" id="WP_378796282.1">
    <property type="nucleotide sequence ID" value="NZ_JBHUER010000001.1"/>
</dbReference>
<sequence>MSPAVTEAPASRGGFRMSRRRLILGGTLVGGALIVGYAATRPVETIGAILQAGGGDPEPSVFGPFIRISADGWVTIVNKHQEMGQGVHAGLAAMVAEELDADWDRVRVVDAHGNFRAYGPQLTAGSGSIAGAWDTLRNAGAAARAMFVAAAAQRWDAPEESLVVLDSVVSDLNSGMSASFAELLEEASRQTPPDAPELKRPEAYQLIGTDRVRRKDSLPKSSGRQVYTQDVHLPSMLTAMVARSPRFGGALVRFDAAEALKIAGVVDVFAIESGVAVAAENTFAAKLGRDALKVEWDDSGAEKRSSAELVREHREIADGRSDIKPAAFQTVGDPETAFGQGAVEFAFDFPYLAHAPMETPDCVARIDGWSVEIISGSQMPTIDQVQAARVALTLPGKVDIKVLPAGGSFGRRGVLSADYLIECLRIAKRTNGRPVKLIWTREDDITGGYYRPMAHHRAWVEIGADGFPARWRHHVVAQPLFFIGNDFTVEGVRDSPYFSTASVVDGKIFEPSAPTPVWFWRSVGHSHTAMVMEHIVDQLARRAGRDPAEYRRALYEKANASRRLVVLDELRRRAGWGERLEPGWARGMAVHESFGTVVGQVAEVRLEGGRPAVRRVVAVVDCGIAISPDQIAAQMEGGVGYGLSAALHGAITLKDGLVQETNFDGYPLLRMNEMPAVETHIIRSTARPTGMGEPGVPPIAPAVANALLALTGEATAALPFRRRDQPATAGL</sequence>
<dbReference type="InterPro" id="IPR012368">
    <property type="entry name" value="OxRdtase_Mopterin-bd_su_IorB"/>
</dbReference>
<keyword evidence="1" id="KW-0472">Membrane</keyword>
<gene>
    <name evidence="3" type="ORF">ACFSCV_01430</name>
</gene>
<dbReference type="InterPro" id="IPR052516">
    <property type="entry name" value="N-heterocyclic_Hydroxylase"/>
</dbReference>
<dbReference type="Gene3D" id="3.30.365.10">
    <property type="entry name" value="Aldehyde oxidase/xanthine dehydrogenase, molybdopterin binding domain"/>
    <property type="match status" value="4"/>
</dbReference>
<comment type="caution">
    <text evidence="3">The sequence shown here is derived from an EMBL/GenBank/DDBJ whole genome shotgun (WGS) entry which is preliminary data.</text>
</comment>
<keyword evidence="1" id="KW-0812">Transmembrane</keyword>
<keyword evidence="4" id="KW-1185">Reference proteome</keyword>
<evidence type="ECO:0000256" key="1">
    <source>
        <dbReference type="SAM" id="Phobius"/>
    </source>
</evidence>
<dbReference type="Pfam" id="PF20256">
    <property type="entry name" value="MoCoBD_2"/>
    <property type="match status" value="2"/>
</dbReference>
<dbReference type="PANTHER" id="PTHR47495:SF2">
    <property type="entry name" value="ALDEHYDE DEHYDROGENASE"/>
    <property type="match status" value="1"/>
</dbReference>
<dbReference type="Pfam" id="PF02738">
    <property type="entry name" value="MoCoBD_1"/>
    <property type="match status" value="1"/>
</dbReference>
<dbReference type="InterPro" id="IPR046867">
    <property type="entry name" value="AldOxase/xan_DH_MoCoBD2"/>
</dbReference>
<reference evidence="4" key="1">
    <citation type="journal article" date="2019" name="Int. J. Syst. Evol. Microbiol.">
        <title>The Global Catalogue of Microorganisms (GCM) 10K type strain sequencing project: providing services to taxonomists for standard genome sequencing and annotation.</title>
        <authorList>
            <consortium name="The Broad Institute Genomics Platform"/>
            <consortium name="The Broad Institute Genome Sequencing Center for Infectious Disease"/>
            <person name="Wu L."/>
            <person name="Ma J."/>
        </authorList>
    </citation>
    <scope>NUCLEOTIDE SEQUENCE [LARGE SCALE GENOMIC DNA]</scope>
    <source>
        <strain evidence="4">KCTC 23707</strain>
    </source>
</reference>
<dbReference type="EMBL" id="JBHUER010000001">
    <property type="protein sequence ID" value="MFD1701655.1"/>
    <property type="molecule type" value="Genomic_DNA"/>
</dbReference>
<dbReference type="Proteomes" id="UP001597308">
    <property type="component" value="Unassembled WGS sequence"/>
</dbReference>
<organism evidence="3 4">
    <name type="scientific">Methylopila henanensis</name>
    <dbReference type="NCBI Taxonomy" id="873516"/>
    <lineage>
        <taxon>Bacteria</taxon>
        <taxon>Pseudomonadati</taxon>
        <taxon>Pseudomonadota</taxon>
        <taxon>Alphaproteobacteria</taxon>
        <taxon>Hyphomicrobiales</taxon>
        <taxon>Methylopilaceae</taxon>
        <taxon>Methylopila</taxon>
    </lineage>
</organism>
<dbReference type="SUPFAM" id="SSF56003">
    <property type="entry name" value="Molybdenum cofactor-binding domain"/>
    <property type="match status" value="2"/>
</dbReference>
<dbReference type="InterPro" id="IPR000674">
    <property type="entry name" value="Ald_Oxase/Xan_DH_a/b"/>
</dbReference>
<dbReference type="InterPro" id="IPR008274">
    <property type="entry name" value="AldOxase/xan_DH_MoCoBD1"/>
</dbReference>
<name>A0ABW4K129_9HYPH</name>
<evidence type="ECO:0000313" key="3">
    <source>
        <dbReference type="EMBL" id="MFD1701655.1"/>
    </source>
</evidence>
<proteinExistence type="predicted"/>
<dbReference type="PANTHER" id="PTHR47495">
    <property type="entry name" value="ALDEHYDE DEHYDROGENASE"/>
    <property type="match status" value="1"/>
</dbReference>
<dbReference type="InterPro" id="IPR037165">
    <property type="entry name" value="AldOxase/xan_DH_Mopterin-bd_sf"/>
</dbReference>
<evidence type="ECO:0000259" key="2">
    <source>
        <dbReference type="SMART" id="SM01008"/>
    </source>
</evidence>
<dbReference type="SMART" id="SM01008">
    <property type="entry name" value="Ald_Xan_dh_C"/>
    <property type="match status" value="1"/>
</dbReference>
<dbReference type="Gene3D" id="3.90.1170.50">
    <property type="entry name" value="Aldehyde oxidase/xanthine dehydrogenase, a/b hammerhead"/>
    <property type="match status" value="1"/>
</dbReference>
<protein>
    <submittedName>
        <fullName evidence="3">Molybdopterin cofactor-binding domain-containing protein</fullName>
    </submittedName>
</protein>
<accession>A0ABW4K129</accession>
<feature type="domain" description="Aldehyde oxidase/xanthine dehydrogenase a/b hammerhead" evidence="2">
    <location>
        <begin position="222"/>
        <end position="300"/>
    </location>
</feature>
<feature type="transmembrane region" description="Helical" evidence="1">
    <location>
        <begin position="22"/>
        <end position="40"/>
    </location>
</feature>